<feature type="chain" id="PRO_5042055952" evidence="3">
    <location>
        <begin position="28"/>
        <end position="257"/>
    </location>
</feature>
<organism evidence="4 5">
    <name type="scientific">Clavibacter capsici</name>
    <dbReference type="NCBI Taxonomy" id="1874630"/>
    <lineage>
        <taxon>Bacteria</taxon>
        <taxon>Bacillati</taxon>
        <taxon>Actinomycetota</taxon>
        <taxon>Actinomycetes</taxon>
        <taxon>Micrococcales</taxon>
        <taxon>Microbacteriaceae</taxon>
        <taxon>Clavibacter</taxon>
    </lineage>
</organism>
<sequence>MRAHRGPGTVAAVALCLALAAAGPAAATPGGPATPADGGSLEVRELTGSAIPLDDLAPGDTVDWAAEVTNVSAAGSPLSVRLDSMRSMALTGDALGGVQLSVRLCEEGFVTLAPPMRCRGTVEPLGSGPAATLQSVVTRTPLGAGETVGIAVRVRFPAEADNRMERTAGLLSIGFALVDGPGTGAGAAPGTGAGSGSGAGSEPTGSAPAAGSARDLLPVTGRDIASAVVGALLALLGGALLVRSSRRRRRRAPGTAS</sequence>
<evidence type="ECO:0000313" key="5">
    <source>
        <dbReference type="Proteomes" id="UP000503164"/>
    </source>
</evidence>
<dbReference type="EMBL" id="CP048049">
    <property type="protein sequence ID" value="QIS43659.1"/>
    <property type="molecule type" value="Genomic_DNA"/>
</dbReference>
<keyword evidence="2" id="KW-1133">Transmembrane helix</keyword>
<gene>
    <name evidence="4" type="ORF">GW570_00330</name>
</gene>
<keyword evidence="2" id="KW-0472">Membrane</keyword>
<feature type="region of interest" description="Disordered" evidence="1">
    <location>
        <begin position="186"/>
        <end position="212"/>
    </location>
</feature>
<evidence type="ECO:0000256" key="2">
    <source>
        <dbReference type="SAM" id="Phobius"/>
    </source>
</evidence>
<feature type="transmembrane region" description="Helical" evidence="2">
    <location>
        <begin position="224"/>
        <end position="242"/>
    </location>
</feature>
<accession>A0AAE6XN47</accession>
<feature type="signal peptide" evidence="3">
    <location>
        <begin position="1"/>
        <end position="27"/>
    </location>
</feature>
<dbReference type="Proteomes" id="UP000503164">
    <property type="component" value="Chromosome"/>
</dbReference>
<feature type="compositionally biased region" description="Low complexity" evidence="1">
    <location>
        <begin position="200"/>
        <end position="212"/>
    </location>
</feature>
<evidence type="ECO:0000313" key="4">
    <source>
        <dbReference type="EMBL" id="QIS43659.1"/>
    </source>
</evidence>
<dbReference type="AlphaFoldDB" id="A0AAE6XN47"/>
<protein>
    <submittedName>
        <fullName evidence="4">Sortase</fullName>
    </submittedName>
</protein>
<keyword evidence="2" id="KW-0812">Transmembrane</keyword>
<keyword evidence="3" id="KW-0732">Signal</keyword>
<proteinExistence type="predicted"/>
<dbReference type="KEGG" id="ccap:AES38_00320"/>
<name>A0AAE6XN47_9MICO</name>
<reference evidence="4 5" key="1">
    <citation type="journal article" date="2020" name="Mol. Plant Pathol.">
        <title>Plasmid composition and the chpG gene determine the virulence level of Clavibacter capsici natural isolates in pepper.</title>
        <authorList>
            <person name="Hwang I.S."/>
            <person name="Lee H.M."/>
            <person name="Oh E.J."/>
            <person name="Lee S."/>
            <person name="Heu S."/>
            <person name="Oh C.S."/>
        </authorList>
    </citation>
    <scope>NUCLEOTIDE SEQUENCE [LARGE SCALE GENOMIC DNA]</scope>
    <source>
        <strain evidence="4 5">1101</strain>
    </source>
</reference>
<evidence type="ECO:0000256" key="3">
    <source>
        <dbReference type="SAM" id="SignalP"/>
    </source>
</evidence>
<feature type="compositionally biased region" description="Gly residues" evidence="1">
    <location>
        <begin position="186"/>
        <end position="199"/>
    </location>
</feature>
<keyword evidence="5" id="KW-1185">Reference proteome</keyword>
<evidence type="ECO:0000256" key="1">
    <source>
        <dbReference type="SAM" id="MobiDB-lite"/>
    </source>
</evidence>
<dbReference type="RefSeq" id="WP_053773292.1">
    <property type="nucleotide sequence ID" value="NZ_CP012573.1"/>
</dbReference>